<dbReference type="InterPro" id="IPR050226">
    <property type="entry name" value="NagZ_Beta-hexosaminidase"/>
</dbReference>
<name>A0A0N0IAB7_9GAMM</name>
<feature type="active site" description="Nucleophile" evidence="11">
    <location>
        <position position="248"/>
    </location>
</feature>
<feature type="binding site" evidence="11">
    <location>
        <position position="133"/>
    </location>
    <ligand>
        <name>substrate</name>
    </ligand>
</feature>
<evidence type="ECO:0000256" key="9">
    <source>
        <dbReference type="ARBA" id="ARBA00023316"/>
    </source>
</evidence>
<dbReference type="UniPathway" id="UPA00544"/>
<keyword evidence="14" id="KW-1185">Reference proteome</keyword>
<evidence type="ECO:0000256" key="8">
    <source>
        <dbReference type="ARBA" id="ARBA00023306"/>
    </source>
</evidence>
<feature type="binding site" evidence="11">
    <location>
        <begin position="163"/>
        <end position="164"/>
    </location>
    <ligand>
        <name>substrate</name>
    </ligand>
</feature>
<dbReference type="GO" id="GO:0009254">
    <property type="term" value="P:peptidoglycan turnover"/>
    <property type="evidence" value="ECO:0007669"/>
    <property type="project" value="UniProtKB-UniRule"/>
</dbReference>
<comment type="caution">
    <text evidence="13">The sequence shown here is derived from an EMBL/GenBank/DDBJ whole genome shotgun (WGS) entry which is preliminary data.</text>
</comment>
<comment type="subcellular location">
    <subcellularLocation>
        <location evidence="11">Cytoplasm</location>
    </subcellularLocation>
</comment>
<dbReference type="InterPro" id="IPR017853">
    <property type="entry name" value="GH"/>
</dbReference>
<dbReference type="SUPFAM" id="SSF51445">
    <property type="entry name" value="(Trans)glycosidases"/>
    <property type="match status" value="1"/>
</dbReference>
<dbReference type="InterPro" id="IPR001764">
    <property type="entry name" value="Glyco_hydro_3_N"/>
</dbReference>
<keyword evidence="7 11" id="KW-0326">Glycosidase</keyword>
<protein>
    <recommendedName>
        <fullName evidence="11">Beta-hexosaminidase</fullName>
        <ecNumber evidence="11">3.2.1.52</ecNumber>
    </recommendedName>
    <alternativeName>
        <fullName evidence="11">Beta-N-acetylhexosaminidase</fullName>
    </alternativeName>
    <alternativeName>
        <fullName evidence="11">N-acetyl-beta-glucosaminidase</fullName>
    </alternativeName>
</protein>
<dbReference type="HAMAP" id="MF_00364">
    <property type="entry name" value="NagZ"/>
    <property type="match status" value="1"/>
</dbReference>
<keyword evidence="8 11" id="KW-0131">Cell cycle</keyword>
<feature type="binding site" evidence="11">
    <location>
        <position position="70"/>
    </location>
    <ligand>
        <name>substrate</name>
    </ligand>
</feature>
<evidence type="ECO:0000256" key="5">
    <source>
        <dbReference type="ARBA" id="ARBA00022960"/>
    </source>
</evidence>
<dbReference type="Pfam" id="PF00933">
    <property type="entry name" value="Glyco_hydro_3"/>
    <property type="match status" value="1"/>
</dbReference>
<feature type="binding site" evidence="11">
    <location>
        <position position="62"/>
    </location>
    <ligand>
        <name>substrate</name>
    </ligand>
</feature>
<dbReference type="PANTHER" id="PTHR30480:SF13">
    <property type="entry name" value="BETA-HEXOSAMINIDASE"/>
    <property type="match status" value="1"/>
</dbReference>
<evidence type="ECO:0000256" key="10">
    <source>
        <dbReference type="ARBA" id="ARBA00037880"/>
    </source>
</evidence>
<comment type="function">
    <text evidence="11">Plays a role in peptidoglycan recycling by cleaving the terminal beta-1,4-linked N-acetylglucosamine (GlcNAc) from peptide-linked peptidoglycan fragments, giving rise to free GlcNAc, anhydro-N-acetylmuramic acid and anhydro-N-acetylmuramic acid-linked peptides.</text>
</comment>
<dbReference type="PROSITE" id="PS00775">
    <property type="entry name" value="GLYCOSYL_HYDROL_F3"/>
    <property type="match status" value="1"/>
</dbReference>
<keyword evidence="4 11" id="KW-0378">Hydrolase</keyword>
<dbReference type="GO" id="GO:0008360">
    <property type="term" value="P:regulation of cell shape"/>
    <property type="evidence" value="ECO:0007669"/>
    <property type="project" value="UniProtKB-KW"/>
</dbReference>
<dbReference type="GO" id="GO:0009252">
    <property type="term" value="P:peptidoglycan biosynthetic process"/>
    <property type="evidence" value="ECO:0007669"/>
    <property type="project" value="UniProtKB-KW"/>
</dbReference>
<dbReference type="EC" id="3.2.1.52" evidence="11"/>
<evidence type="ECO:0000313" key="13">
    <source>
        <dbReference type="EMBL" id="KPD02581.1"/>
    </source>
</evidence>
<dbReference type="GO" id="GO:0051301">
    <property type="term" value="P:cell division"/>
    <property type="evidence" value="ECO:0007669"/>
    <property type="project" value="UniProtKB-KW"/>
</dbReference>
<dbReference type="FunFam" id="3.20.20.300:FF:000001">
    <property type="entry name" value="Beta-hexosaminidase"/>
    <property type="match status" value="1"/>
</dbReference>
<feature type="active site" description="Proton donor/acceptor" evidence="11">
    <location>
        <position position="176"/>
    </location>
</feature>
<dbReference type="RefSeq" id="WP_053908158.1">
    <property type="nucleotide sequence ID" value="NZ_CAWMUS010000018.1"/>
</dbReference>
<evidence type="ECO:0000256" key="7">
    <source>
        <dbReference type="ARBA" id="ARBA00023295"/>
    </source>
</evidence>
<evidence type="ECO:0000256" key="11">
    <source>
        <dbReference type="HAMAP-Rule" id="MF_00364"/>
    </source>
</evidence>
<evidence type="ECO:0000313" key="14">
    <source>
        <dbReference type="Proteomes" id="UP000053226"/>
    </source>
</evidence>
<reference evidence="13 14" key="1">
    <citation type="submission" date="2015-07" db="EMBL/GenBank/DDBJ databases">
        <title>ATOL: Assembling a taxonomically balanced genome-scale reconstruction of the evolutionary history of the Enterobacteriaceae.</title>
        <authorList>
            <person name="Plunkett G.III."/>
            <person name="Neeno-Eckwall E.C."/>
            <person name="Glasner J.D."/>
            <person name="Perna N.T."/>
        </authorList>
    </citation>
    <scope>NUCLEOTIDE SEQUENCE [LARGE SCALE GENOMIC DNA]</scope>
    <source>
        <strain evidence="13 14">ATCC 35017</strain>
    </source>
</reference>
<evidence type="ECO:0000256" key="4">
    <source>
        <dbReference type="ARBA" id="ARBA00022801"/>
    </source>
</evidence>
<evidence type="ECO:0000259" key="12">
    <source>
        <dbReference type="Pfam" id="PF00933"/>
    </source>
</evidence>
<comment type="pathway">
    <text evidence="10 11">Cell wall biogenesis; peptidoglycan recycling.</text>
</comment>
<dbReference type="OrthoDB" id="9786661at2"/>
<comment type="similarity">
    <text evidence="11">Belongs to the glycosyl hydrolase 3 family. NagZ subfamily.</text>
</comment>
<proteinExistence type="inferred from homology"/>
<evidence type="ECO:0000256" key="3">
    <source>
        <dbReference type="ARBA" id="ARBA00022618"/>
    </source>
</evidence>
<organism evidence="13 14">
    <name type="scientific">Moellerella wisconsensis ATCC 35017</name>
    <dbReference type="NCBI Taxonomy" id="1354267"/>
    <lineage>
        <taxon>Bacteria</taxon>
        <taxon>Pseudomonadati</taxon>
        <taxon>Pseudomonadota</taxon>
        <taxon>Gammaproteobacteria</taxon>
        <taxon>Enterobacterales</taxon>
        <taxon>Morganellaceae</taxon>
        <taxon>Moellerella</taxon>
    </lineage>
</organism>
<dbReference type="InterPro" id="IPR019800">
    <property type="entry name" value="Glyco_hydro_3_AS"/>
</dbReference>
<dbReference type="EMBL" id="LGAA01000018">
    <property type="protein sequence ID" value="KPD02581.1"/>
    <property type="molecule type" value="Genomic_DNA"/>
</dbReference>
<accession>A0A0N0IAB7</accession>
<dbReference type="GO" id="GO:0005975">
    <property type="term" value="P:carbohydrate metabolic process"/>
    <property type="evidence" value="ECO:0007669"/>
    <property type="project" value="InterPro"/>
</dbReference>
<feature type="domain" description="Glycoside hydrolase family 3 N-terminal" evidence="12">
    <location>
        <begin position="9"/>
        <end position="292"/>
    </location>
</feature>
<feature type="site" description="Important for catalytic activity" evidence="11">
    <location>
        <position position="174"/>
    </location>
</feature>
<dbReference type="InterPro" id="IPR022956">
    <property type="entry name" value="Beta_hexosaminidase_bac"/>
</dbReference>
<dbReference type="Gene3D" id="3.20.20.300">
    <property type="entry name" value="Glycoside hydrolase, family 3, N-terminal domain"/>
    <property type="match status" value="1"/>
</dbReference>
<evidence type="ECO:0000256" key="6">
    <source>
        <dbReference type="ARBA" id="ARBA00022984"/>
    </source>
</evidence>
<dbReference type="AlphaFoldDB" id="A0A0N0IAB7"/>
<gene>
    <name evidence="11" type="primary">nagZ</name>
    <name evidence="13" type="ORF">M992_1735</name>
</gene>
<dbReference type="GO" id="GO:0071555">
    <property type="term" value="P:cell wall organization"/>
    <property type="evidence" value="ECO:0007669"/>
    <property type="project" value="UniProtKB-KW"/>
</dbReference>
<dbReference type="InterPro" id="IPR036962">
    <property type="entry name" value="Glyco_hydro_3_N_sf"/>
</dbReference>
<keyword evidence="5 11" id="KW-0133">Cell shape</keyword>
<dbReference type="NCBIfam" id="NF003740">
    <property type="entry name" value="PRK05337.1"/>
    <property type="match status" value="1"/>
</dbReference>
<comment type="catalytic activity">
    <reaction evidence="1 11">
        <text>Hydrolysis of terminal non-reducing N-acetyl-D-hexosamine residues in N-acetyl-beta-D-hexosaminides.</text>
        <dbReference type="EC" id="3.2.1.52"/>
    </reaction>
</comment>
<evidence type="ECO:0000256" key="1">
    <source>
        <dbReference type="ARBA" id="ARBA00001231"/>
    </source>
</evidence>
<sequence>MGPIMLDVQGYELDQEEREILAHPLVGGLILFTRNYHDAQQLRELVRQIRDASRHRLLIAVDQEGGRVQRFRQGFTALPSAQSFAALNDAYAGAKLAEQAGWLMAAEMIAMDIDLSFAPVLDLGHGCIAIGERAFHEDAEIAMVMAEHFIKGMRSAGMKTTGKHFPGHGAVKTDSHKETARDERAAEVIRRHDMSIFTDFIQRELLDAVMPAHVIYSQIDERPASGSPYWLKSVLREQLRFDGVIFSDDLSMEGAAIMGTYPQRAQAALDAGCDMILVCNNRQGAVSVLDNLPKMPASRASMLYHSGRQYSLAELQASSRWQQANGALTDLHRRWNEQ</sequence>
<keyword evidence="3 11" id="KW-0132">Cell division</keyword>
<evidence type="ECO:0000256" key="2">
    <source>
        <dbReference type="ARBA" id="ARBA00022490"/>
    </source>
</evidence>
<dbReference type="Proteomes" id="UP000053226">
    <property type="component" value="Unassembled WGS sequence"/>
</dbReference>
<keyword evidence="2 11" id="KW-0963">Cytoplasm</keyword>
<dbReference type="PANTHER" id="PTHR30480">
    <property type="entry name" value="BETA-HEXOSAMINIDASE-RELATED"/>
    <property type="match status" value="1"/>
</dbReference>
<keyword evidence="6 11" id="KW-0573">Peptidoglycan synthesis</keyword>
<dbReference type="GO" id="GO:0005737">
    <property type="term" value="C:cytoplasm"/>
    <property type="evidence" value="ECO:0007669"/>
    <property type="project" value="UniProtKB-SubCell"/>
</dbReference>
<dbReference type="GO" id="GO:0004563">
    <property type="term" value="F:beta-N-acetylhexosaminidase activity"/>
    <property type="evidence" value="ECO:0007669"/>
    <property type="project" value="UniProtKB-UniRule"/>
</dbReference>
<keyword evidence="9 11" id="KW-0961">Cell wall biogenesis/degradation</keyword>